<gene>
    <name evidence="3" type="ORF">RDB_LOCUS54397</name>
</gene>
<organism evidence="3 4">
    <name type="scientific">Rhizoctonia solani</name>
    <dbReference type="NCBI Taxonomy" id="456999"/>
    <lineage>
        <taxon>Eukaryota</taxon>
        <taxon>Fungi</taxon>
        <taxon>Dikarya</taxon>
        <taxon>Basidiomycota</taxon>
        <taxon>Agaricomycotina</taxon>
        <taxon>Agaricomycetes</taxon>
        <taxon>Cantharellales</taxon>
        <taxon>Ceratobasidiaceae</taxon>
        <taxon>Rhizoctonia</taxon>
    </lineage>
</organism>
<dbReference type="InterPro" id="IPR011009">
    <property type="entry name" value="Kinase-like_dom_sf"/>
</dbReference>
<evidence type="ECO:0000259" key="2">
    <source>
        <dbReference type="PROSITE" id="PS50011"/>
    </source>
</evidence>
<dbReference type="PANTHER" id="PTHR38248">
    <property type="entry name" value="FUNK1 6"/>
    <property type="match status" value="1"/>
</dbReference>
<feature type="region of interest" description="Disordered" evidence="1">
    <location>
        <begin position="141"/>
        <end position="161"/>
    </location>
</feature>
<evidence type="ECO:0000256" key="1">
    <source>
        <dbReference type="SAM" id="MobiDB-lite"/>
    </source>
</evidence>
<dbReference type="InterPro" id="IPR040976">
    <property type="entry name" value="Pkinase_fungal"/>
</dbReference>
<evidence type="ECO:0000313" key="3">
    <source>
        <dbReference type="EMBL" id="CAE6455433.1"/>
    </source>
</evidence>
<feature type="region of interest" description="Disordered" evidence="1">
    <location>
        <begin position="186"/>
        <end position="215"/>
    </location>
</feature>
<accession>A0A8H3BG02</accession>
<feature type="region of interest" description="Disordered" evidence="1">
    <location>
        <begin position="637"/>
        <end position="657"/>
    </location>
</feature>
<dbReference type="EMBL" id="CAJMXA010001231">
    <property type="protein sequence ID" value="CAE6455433.1"/>
    <property type="molecule type" value="Genomic_DNA"/>
</dbReference>
<dbReference type="SUPFAM" id="SSF56112">
    <property type="entry name" value="Protein kinase-like (PK-like)"/>
    <property type="match status" value="1"/>
</dbReference>
<feature type="compositionally biased region" description="Polar residues" evidence="1">
    <location>
        <begin position="187"/>
        <end position="197"/>
    </location>
</feature>
<dbReference type="InterPro" id="IPR000719">
    <property type="entry name" value="Prot_kinase_dom"/>
</dbReference>
<dbReference type="Pfam" id="PF17667">
    <property type="entry name" value="Pkinase_fungal"/>
    <property type="match status" value="2"/>
</dbReference>
<dbReference type="PROSITE" id="PS50011">
    <property type="entry name" value="PROTEIN_KINASE_DOM"/>
    <property type="match status" value="1"/>
</dbReference>
<dbReference type="Gene3D" id="1.10.510.10">
    <property type="entry name" value="Transferase(Phosphotransferase) domain 1"/>
    <property type="match status" value="1"/>
</dbReference>
<dbReference type="AlphaFoldDB" id="A0A8H3BG02"/>
<protein>
    <recommendedName>
        <fullName evidence="2">Protein kinase domain-containing protein</fullName>
    </recommendedName>
</protein>
<name>A0A8H3BG02_9AGAM</name>
<dbReference type="PANTHER" id="PTHR38248:SF2">
    <property type="entry name" value="FUNK1 11"/>
    <property type="match status" value="1"/>
</dbReference>
<dbReference type="InterPro" id="IPR008266">
    <property type="entry name" value="Tyr_kinase_AS"/>
</dbReference>
<comment type="caution">
    <text evidence="3">The sequence shown here is derived from an EMBL/GenBank/DDBJ whole genome shotgun (WGS) entry which is preliminary data.</text>
</comment>
<proteinExistence type="predicted"/>
<evidence type="ECO:0000313" key="4">
    <source>
        <dbReference type="Proteomes" id="UP000663853"/>
    </source>
</evidence>
<dbReference type="GO" id="GO:0005524">
    <property type="term" value="F:ATP binding"/>
    <property type="evidence" value="ECO:0007669"/>
    <property type="project" value="InterPro"/>
</dbReference>
<feature type="domain" description="Protein kinase" evidence="2">
    <location>
        <begin position="292"/>
        <end position="619"/>
    </location>
</feature>
<feature type="compositionally biased region" description="Pro residues" evidence="1">
    <location>
        <begin position="200"/>
        <end position="210"/>
    </location>
</feature>
<dbReference type="GO" id="GO:0004672">
    <property type="term" value="F:protein kinase activity"/>
    <property type="evidence" value="ECO:0007669"/>
    <property type="project" value="InterPro"/>
</dbReference>
<dbReference type="SMART" id="SM00220">
    <property type="entry name" value="S_TKc"/>
    <property type="match status" value="1"/>
</dbReference>
<dbReference type="Proteomes" id="UP000663853">
    <property type="component" value="Unassembled WGS sequence"/>
</dbReference>
<reference evidence="3" key="1">
    <citation type="submission" date="2021-01" db="EMBL/GenBank/DDBJ databases">
        <authorList>
            <person name="Kaushik A."/>
        </authorList>
    </citation>
    <scope>NUCLEOTIDE SEQUENCE</scope>
    <source>
        <strain evidence="3">AG6-10EEA</strain>
    </source>
</reference>
<sequence length="686" mass="76864">MGVICNLYQTIPTMSQPRTPSKTRISGQLSGSGTVASETPFLKDEFLGRRRQISFPDFCQAFLERDDLDSLDDPAAILYRTSEFQHRLVRCTEIITSSSTETASIYPALADLMNVVVDYAQKCHPVPDAHPLHFTFATSTRSIEGSNSQRKPDLVGVSETGPTQTYNWDTVSVVCEYKIARPRIRSRTPTSNLSDAQPKQAPPASHPTPGPDLQTTELSDAFPLLLYMNESDIQLARYMLEMRSAQPSRAAGYGVQYMKDQASFWYSDADSTVTSAPIPIASSDFVRAIMHLARATAAGIGYLPDFVDDNDRTTTEVVGSRLTIHKVKYHITEVISLARAVHGRCTRVLGAKDPSGTEVAIKFSWQVVTRLSEVDLLETAHSHGVRNVVEVIGCIDLRKLSDGRRARLLGAIQLKLQLEDRCLRVIILPLCMPLYKVIDLKDFLKACISLLDAIHELYTKAKILHRDVSVNNLMVKKANPSEGVLIDLDLGHEIPSYGSQYGPTSLHRTGTLPFMALDLLHGESKYPHFHRHDLESFVYVFFWIIGKYDSGVETSKELFRSWCEGNWTTIRSDKLAFLGFNPPYSDFLPTAFYDNLPIRKLTFRLMKTVSTAHATHTEYLAEQRFFATAPMRDSCADRDYANSPTGSKRQRVATPRVASDVYPEELPDLTYPTIRRLMGEALDGFE</sequence>
<dbReference type="PROSITE" id="PS00109">
    <property type="entry name" value="PROTEIN_KINASE_TYR"/>
    <property type="match status" value="1"/>
</dbReference>